<dbReference type="EMBL" id="LNYN01000042">
    <property type="protein sequence ID" value="KTD30957.1"/>
    <property type="molecule type" value="Genomic_DNA"/>
</dbReference>
<evidence type="ECO:0000313" key="2">
    <source>
        <dbReference type="EMBL" id="KTD30957.1"/>
    </source>
</evidence>
<dbReference type="AlphaFoldDB" id="A0A378JY97"/>
<reference evidence="3 5" key="2">
    <citation type="submission" date="2018-06" db="EMBL/GenBank/DDBJ databases">
        <authorList>
            <consortium name="Pathogen Informatics"/>
            <person name="Doyle S."/>
        </authorList>
    </citation>
    <scope>NUCLEOTIDE SEQUENCE [LARGE SCALE GENOMIC DNA]</scope>
    <source>
        <strain evidence="3 5">NCTC12239</strain>
    </source>
</reference>
<dbReference type="PANTHER" id="PTHR30438">
    <property type="entry name" value="36 KDA ANTIGEN-RELATED"/>
    <property type="match status" value="1"/>
</dbReference>
<dbReference type="Proteomes" id="UP000054985">
    <property type="component" value="Unassembled WGS sequence"/>
</dbReference>
<protein>
    <submittedName>
        <fullName evidence="3">Lipoprotein</fullName>
    </submittedName>
</protein>
<keyword evidence="1" id="KW-0732">Signal</keyword>
<sequence length="194" mass="22031">MKQRSIWIVSLILFFCPFLSSCTQQKPLYQTTGYVESSLFFVSSPVGGHLKKLFVHEGDSLDKGDSILSIEDQHPIKAPAKATVHEIFYQIDELVPPNHPIVSLLLPSQMRIIFYVPETHLNKIKIGKQVSVLIKDQKYPVTITYLANQAEYTPDVLFSQENSHKLVYKVKADVKTSKLRNAVKIGQPVEVDYE</sequence>
<dbReference type="Proteomes" id="UP000254040">
    <property type="component" value="Unassembled WGS sequence"/>
</dbReference>
<keyword evidence="4" id="KW-1185">Reference proteome</keyword>
<dbReference type="CDD" id="cd06850">
    <property type="entry name" value="biotinyl_domain"/>
    <property type="match status" value="1"/>
</dbReference>
<dbReference type="Gene3D" id="2.40.50.100">
    <property type="match status" value="1"/>
</dbReference>
<evidence type="ECO:0000313" key="4">
    <source>
        <dbReference type="Proteomes" id="UP000054985"/>
    </source>
</evidence>
<reference evidence="2 4" key="1">
    <citation type="submission" date="2015-11" db="EMBL/GenBank/DDBJ databases">
        <title>Genomic analysis of 38 Legionella species identifies large and diverse effector repertoires.</title>
        <authorList>
            <person name="Burstein D."/>
            <person name="Amaro F."/>
            <person name="Zusman T."/>
            <person name="Lifshitz Z."/>
            <person name="Cohen O."/>
            <person name="Gilbert J.A."/>
            <person name="Pupko T."/>
            <person name="Shuman H.A."/>
            <person name="Segal G."/>
        </authorList>
    </citation>
    <scope>NUCLEOTIDE SEQUENCE [LARGE SCALE GENOMIC DNA]</scope>
    <source>
        <strain evidence="2 4">ATCC 43877</strain>
    </source>
</reference>
<organism evidence="3 5">
    <name type="scientific">Legionella moravica</name>
    <dbReference type="NCBI Taxonomy" id="39962"/>
    <lineage>
        <taxon>Bacteria</taxon>
        <taxon>Pseudomonadati</taxon>
        <taxon>Pseudomonadota</taxon>
        <taxon>Gammaproteobacteria</taxon>
        <taxon>Legionellales</taxon>
        <taxon>Legionellaceae</taxon>
        <taxon>Legionella</taxon>
    </lineage>
</organism>
<evidence type="ECO:0000313" key="5">
    <source>
        <dbReference type="Proteomes" id="UP000254040"/>
    </source>
</evidence>
<name>A0A378JY97_9GAMM</name>
<proteinExistence type="predicted"/>
<gene>
    <name evidence="2" type="ORF">Lmor_3064</name>
    <name evidence="3" type="ORF">NCTC12239_02479</name>
</gene>
<keyword evidence="3" id="KW-0449">Lipoprotein</keyword>
<evidence type="ECO:0000313" key="3">
    <source>
        <dbReference type="EMBL" id="STX63534.1"/>
    </source>
</evidence>
<dbReference type="STRING" id="39962.Lmor_3064"/>
<dbReference type="InterPro" id="IPR011053">
    <property type="entry name" value="Single_hybrid_motif"/>
</dbReference>
<accession>A0A378JY97</accession>
<feature type="signal peptide" evidence="1">
    <location>
        <begin position="1"/>
        <end position="21"/>
    </location>
</feature>
<evidence type="ECO:0000256" key="1">
    <source>
        <dbReference type="SAM" id="SignalP"/>
    </source>
</evidence>
<dbReference type="GO" id="GO:0005886">
    <property type="term" value="C:plasma membrane"/>
    <property type="evidence" value="ECO:0007669"/>
    <property type="project" value="TreeGrafter"/>
</dbReference>
<feature type="chain" id="PRO_5016631785" evidence="1">
    <location>
        <begin position="22"/>
        <end position="194"/>
    </location>
</feature>
<dbReference type="EMBL" id="UGOG01000001">
    <property type="protein sequence ID" value="STX63534.1"/>
    <property type="molecule type" value="Genomic_DNA"/>
</dbReference>
<dbReference type="Gene3D" id="2.40.30.170">
    <property type="match status" value="1"/>
</dbReference>
<dbReference type="RefSeq" id="WP_035922222.1">
    <property type="nucleotide sequence ID" value="NZ_CAAAJG010000017.1"/>
</dbReference>
<dbReference type="PROSITE" id="PS51257">
    <property type="entry name" value="PROKAR_LIPOPROTEIN"/>
    <property type="match status" value="1"/>
</dbReference>
<dbReference type="PANTHER" id="PTHR30438:SF2">
    <property type="entry name" value="MEMBRANE PROTEIN"/>
    <property type="match status" value="1"/>
</dbReference>
<dbReference type="OrthoDB" id="8558741at2"/>
<dbReference type="SUPFAM" id="SSF51230">
    <property type="entry name" value="Single hybrid motif"/>
    <property type="match status" value="1"/>
</dbReference>